<dbReference type="Pfam" id="PF01042">
    <property type="entry name" value="Ribonuc_L-PSP"/>
    <property type="match status" value="1"/>
</dbReference>
<evidence type="ECO:0000313" key="2">
    <source>
        <dbReference type="Proteomes" id="UP000813384"/>
    </source>
</evidence>
<comment type="caution">
    <text evidence="1">The sequence shown here is derived from an EMBL/GenBank/DDBJ whole genome shotgun (WGS) entry which is preliminary data.</text>
</comment>
<reference evidence="1" key="2">
    <citation type="submission" date="2021-11" db="EMBL/GenBank/DDBJ databases">
        <authorList>
            <person name="Gilroy R."/>
        </authorList>
    </citation>
    <scope>NUCLEOTIDE SEQUENCE</scope>
    <source>
        <strain evidence="1">150</strain>
    </source>
</reference>
<dbReference type="EMBL" id="JAJJVO010000079">
    <property type="protein sequence ID" value="MCC9273690.1"/>
    <property type="molecule type" value="Genomic_DNA"/>
</dbReference>
<dbReference type="InterPro" id="IPR035959">
    <property type="entry name" value="RutC-like_sf"/>
</dbReference>
<gene>
    <name evidence="1" type="ORF">K8V42_05305</name>
</gene>
<organism evidence="1 2">
    <name type="scientific">Enterococcus aquimarinus</name>
    <dbReference type="NCBI Taxonomy" id="328396"/>
    <lineage>
        <taxon>Bacteria</taxon>
        <taxon>Bacillati</taxon>
        <taxon>Bacillota</taxon>
        <taxon>Bacilli</taxon>
        <taxon>Lactobacillales</taxon>
        <taxon>Enterococcaceae</taxon>
        <taxon>Enterococcus</taxon>
    </lineage>
</organism>
<dbReference type="SUPFAM" id="SSF55298">
    <property type="entry name" value="YjgF-like"/>
    <property type="match status" value="1"/>
</dbReference>
<evidence type="ECO:0000313" key="1">
    <source>
        <dbReference type="EMBL" id="MCC9273690.1"/>
    </source>
</evidence>
<reference evidence="1" key="1">
    <citation type="journal article" date="2021" name="PeerJ">
        <title>Extensive microbial diversity within the chicken gut microbiome revealed by metagenomics and culture.</title>
        <authorList>
            <person name="Gilroy R."/>
            <person name="Ravi A."/>
            <person name="Getino M."/>
            <person name="Pursley I."/>
            <person name="Horton D.L."/>
            <person name="Alikhan N.F."/>
            <person name="Baker D."/>
            <person name="Gharbi K."/>
            <person name="Hall N."/>
            <person name="Watson M."/>
            <person name="Adriaenssens E.M."/>
            <person name="Foster-Nyarko E."/>
            <person name="Jarju S."/>
            <person name="Secka A."/>
            <person name="Antonio M."/>
            <person name="Oren A."/>
            <person name="Chaudhuri R.R."/>
            <person name="La Ragione R."/>
            <person name="Hildebrand F."/>
            <person name="Pallen M.J."/>
        </authorList>
    </citation>
    <scope>NUCLEOTIDE SEQUENCE</scope>
    <source>
        <strain evidence="1">150</strain>
    </source>
</reference>
<dbReference type="GO" id="GO:0005829">
    <property type="term" value="C:cytosol"/>
    <property type="evidence" value="ECO:0007669"/>
    <property type="project" value="TreeGrafter"/>
</dbReference>
<dbReference type="InterPro" id="IPR006175">
    <property type="entry name" value="YjgF/YER057c/UK114"/>
</dbReference>
<sequence length="81" mass="8771">MTHIKTIVESIGHVLEDVVKVNLYVTNVSDMPIVDEVYATFFKTATPARRVVGVKHVPQGALIQIDVVVGNAEGTLIKSVV</sequence>
<accession>A0A9E4DSC2</accession>
<dbReference type="CDD" id="cd00448">
    <property type="entry name" value="YjgF_YER057c_UK114_family"/>
    <property type="match status" value="1"/>
</dbReference>
<protein>
    <submittedName>
        <fullName evidence="1">RidA family protein</fullName>
    </submittedName>
</protein>
<name>A0A9E4DSC2_9ENTE</name>
<proteinExistence type="predicted"/>
<dbReference type="GO" id="GO:0019239">
    <property type="term" value="F:deaminase activity"/>
    <property type="evidence" value="ECO:0007669"/>
    <property type="project" value="TreeGrafter"/>
</dbReference>
<dbReference type="AlphaFoldDB" id="A0A9E4DSC2"/>
<dbReference type="Gene3D" id="3.30.1330.40">
    <property type="entry name" value="RutC-like"/>
    <property type="match status" value="1"/>
</dbReference>
<dbReference type="PANTHER" id="PTHR11803">
    <property type="entry name" value="2-IMINOBUTANOATE/2-IMINOPROPANOATE DEAMINASE RIDA"/>
    <property type="match status" value="1"/>
</dbReference>
<dbReference type="Proteomes" id="UP000813384">
    <property type="component" value="Unassembled WGS sequence"/>
</dbReference>
<dbReference type="PANTHER" id="PTHR11803:SF39">
    <property type="entry name" value="2-IMINOBUTANOATE_2-IMINOPROPANOATE DEAMINASE"/>
    <property type="match status" value="1"/>
</dbReference>